<evidence type="ECO:0000259" key="3">
    <source>
        <dbReference type="Pfam" id="PF07583"/>
    </source>
</evidence>
<dbReference type="AlphaFoldDB" id="A0A225DYM6"/>
<dbReference type="Pfam" id="PF07587">
    <property type="entry name" value="PSD1"/>
    <property type="match status" value="1"/>
</dbReference>
<organism evidence="5 6">
    <name type="scientific">Fimbriiglobus ruber</name>
    <dbReference type="NCBI Taxonomy" id="1908690"/>
    <lineage>
        <taxon>Bacteria</taxon>
        <taxon>Pseudomonadati</taxon>
        <taxon>Planctomycetota</taxon>
        <taxon>Planctomycetia</taxon>
        <taxon>Gemmatales</taxon>
        <taxon>Gemmataceae</taxon>
        <taxon>Fimbriiglobus</taxon>
    </lineage>
</organism>
<evidence type="ECO:0000256" key="2">
    <source>
        <dbReference type="SAM" id="Phobius"/>
    </source>
</evidence>
<dbReference type="EMBL" id="NIDE01000001">
    <property type="protein sequence ID" value="OWK46422.1"/>
    <property type="molecule type" value="Genomic_DNA"/>
</dbReference>
<feature type="domain" description="DUF1553" evidence="4">
    <location>
        <begin position="420"/>
        <end position="534"/>
    </location>
</feature>
<comment type="caution">
    <text evidence="5">The sequence shown here is derived from an EMBL/GenBank/DDBJ whole genome shotgun (WGS) entry which is preliminary data.</text>
</comment>
<reference evidence="6" key="1">
    <citation type="submission" date="2017-06" db="EMBL/GenBank/DDBJ databases">
        <title>Genome analysis of Fimbriiglobus ruber SP5, the first member of the order Planctomycetales with confirmed chitinolytic capability.</title>
        <authorList>
            <person name="Ravin N.V."/>
            <person name="Rakitin A.L."/>
            <person name="Ivanova A.A."/>
            <person name="Beletsky A.V."/>
            <person name="Kulichevskaya I.S."/>
            <person name="Mardanov A.V."/>
            <person name="Dedysh S.N."/>
        </authorList>
    </citation>
    <scope>NUCLEOTIDE SEQUENCE [LARGE SCALE GENOMIC DNA]</scope>
    <source>
        <strain evidence="6">SP5</strain>
    </source>
</reference>
<evidence type="ECO:0000313" key="5">
    <source>
        <dbReference type="EMBL" id="OWK46422.1"/>
    </source>
</evidence>
<dbReference type="InterPro" id="IPR011444">
    <property type="entry name" value="DUF1549"/>
</dbReference>
<keyword evidence="2" id="KW-0472">Membrane</keyword>
<dbReference type="PANTHER" id="PTHR35889:SF3">
    <property type="entry name" value="F-BOX DOMAIN-CONTAINING PROTEIN"/>
    <property type="match status" value="1"/>
</dbReference>
<feature type="compositionally biased region" description="Basic and acidic residues" evidence="1">
    <location>
        <begin position="117"/>
        <end position="129"/>
    </location>
</feature>
<keyword evidence="2" id="KW-1133">Transmembrane helix</keyword>
<dbReference type="PANTHER" id="PTHR35889">
    <property type="entry name" value="CYCLOINULO-OLIGOSACCHARIDE FRUCTANOTRANSFERASE-RELATED"/>
    <property type="match status" value="1"/>
</dbReference>
<evidence type="ECO:0000313" key="6">
    <source>
        <dbReference type="Proteomes" id="UP000214646"/>
    </source>
</evidence>
<keyword evidence="2" id="KW-0812">Transmembrane</keyword>
<proteinExistence type="predicted"/>
<feature type="transmembrane region" description="Helical" evidence="2">
    <location>
        <begin position="20"/>
        <end position="43"/>
    </location>
</feature>
<gene>
    <name evidence="5" type="ORF">FRUB_00121</name>
</gene>
<sequence length="657" mass="71055">MKVPDMRSKQPQAGDRGKPWKVWLAIAFLAVTCFAWLTILAVARPGSKGRHEGEKFVDAGHNHLALPPLTESPREQEAGGMASMGSAMGAGDDPDEEPEPMSASTAPLGNDPPIDDLVQKESTKWETEGKGGVLSPIPVTATGPREPAAVATEIDRAINARLKTAGLTPAPRADDAEFLRRAYLDIVGCIPPLAKTKSFLADTSPGKRAKLIDDLLADHEAGVNFAHYWQELLVKRDPDNNKAIQTREVFVKWMTGQFNQNHPWDHTVKSMLTAQGDQALAGETFFVLANAENGQPAANKMVGTAAALFLGNQLMCAECHVHPNVPQWTQQDFWGLAAFFGKTRATRAGAAKNPNDAVARISDVAAAPKAKGKKAVVGTLPDGSIPIPDPRNDGKTIGSAKAKLFGVSATTPSTSVNRPYAADWFVSASNPYFPRAAANRVWSLYFARGLINPLDDIRPDSRATHAEVLHLLAEELIVSKFDLKHLMRCICATEAYQRSSRPGAGNAADEELYSHMPVKVIPPRALLASLAVATDNRFQAPKDDVLDKRGNGEQGLAFFDAREYDESAAEYSYGVPHFLRLMNTQLPPACDAAAKSMGTGPRAQVIEQLYLRTLARRPTAQEAAKMTAFVGRQTDPVKGYSAALWVLLTSAEFVCNH</sequence>
<accession>A0A225DYM6</accession>
<feature type="region of interest" description="Disordered" evidence="1">
    <location>
        <begin position="64"/>
        <end position="145"/>
    </location>
</feature>
<dbReference type="Proteomes" id="UP000214646">
    <property type="component" value="Unassembled WGS sequence"/>
</dbReference>
<dbReference type="InterPro" id="IPR022655">
    <property type="entry name" value="DUF1553"/>
</dbReference>
<evidence type="ECO:0000259" key="4">
    <source>
        <dbReference type="Pfam" id="PF07587"/>
    </source>
</evidence>
<evidence type="ECO:0008006" key="7">
    <source>
        <dbReference type="Google" id="ProtNLM"/>
    </source>
</evidence>
<feature type="compositionally biased region" description="Low complexity" evidence="1">
    <location>
        <begin position="78"/>
        <end position="91"/>
    </location>
</feature>
<protein>
    <recommendedName>
        <fullName evidence="7">DUF1549 domain-containing protein</fullName>
    </recommendedName>
</protein>
<dbReference type="Pfam" id="PF07583">
    <property type="entry name" value="PSCyt2"/>
    <property type="match status" value="1"/>
</dbReference>
<evidence type="ECO:0000256" key="1">
    <source>
        <dbReference type="SAM" id="MobiDB-lite"/>
    </source>
</evidence>
<keyword evidence="6" id="KW-1185">Reference proteome</keyword>
<name>A0A225DYM6_9BACT</name>
<feature type="domain" description="DUF1549" evidence="3">
    <location>
        <begin position="153"/>
        <end position="344"/>
    </location>
</feature>